<dbReference type="RefSeq" id="XP_020859751.1">
    <property type="nucleotide sequence ID" value="XM_021004092.1"/>
</dbReference>
<evidence type="ECO:0000256" key="6">
    <source>
        <dbReference type="ARBA" id="ARBA00022679"/>
    </source>
</evidence>
<keyword evidence="8 13" id="KW-0735">Signal-anchor</keyword>
<dbReference type="InterPro" id="IPR027995">
    <property type="entry name" value="Galactosyl_T_N"/>
</dbReference>
<dbReference type="KEGG" id="pcw:110220169"/>
<feature type="domain" description="Galactosyltransferase N-terminal" evidence="16">
    <location>
        <begin position="156"/>
        <end position="245"/>
    </location>
</feature>
<dbReference type="EC" id="2.4.1.-" evidence="13"/>
<dbReference type="InterPro" id="IPR003859">
    <property type="entry name" value="Galactosyl_T"/>
</dbReference>
<evidence type="ECO:0000256" key="10">
    <source>
        <dbReference type="ARBA" id="ARBA00023136"/>
    </source>
</evidence>
<dbReference type="AlphaFoldDB" id="A0A6P5LUJ6"/>
<sequence>MGMILHLELEGFPSCCRRELIMTSVGANWPPTCGWRQLSRAGRRQESQLGRSKKPRGDPLGKVDWACPGSRAEPYLPPAPNMVAQGRVLLIFFELQLAIMVVLYHQSDHHQVSYVLKMLTTSILSTTDTILTMKDVYRGLDQIQLLSPTKEDLPTCPKTSPFIGGPLKVSFPLDVTLDDIAQKNPLVQLGGHYQPPNCGALHHTAIIIPYWARRKHLHQLLYHLHPFLQRQQIHCTIYAVHQKNRARRLTQALPRDTKAKGGLSRTEMARITQMDNYTFNRGKLLNVGFKEDMKENNWQCLYFHDVDLIPKDDCNIYDCSAFPMHASVAIDKFQYELPYETYFGGVMALQPTHYLKINGFPNNYWGWGGEDDDIASRIFLNKMLISQPPAVFGRYHMMKHGHDRGNKANPKRFHLLSKTHLRWRYNRMNNLLYSLLSKEQTPLYTNLTMHFGIDYH</sequence>
<dbReference type="GO" id="GO:0000139">
    <property type="term" value="C:Golgi membrane"/>
    <property type="evidence" value="ECO:0007669"/>
    <property type="project" value="UniProtKB-SubCell"/>
</dbReference>
<evidence type="ECO:0000256" key="5">
    <source>
        <dbReference type="ARBA" id="ARBA00022676"/>
    </source>
</evidence>
<reference evidence="18" key="1">
    <citation type="submission" date="2025-08" db="UniProtKB">
        <authorList>
            <consortium name="RefSeq"/>
        </authorList>
    </citation>
    <scope>IDENTIFICATION</scope>
    <source>
        <tissue evidence="18">Spleen</tissue>
    </source>
</reference>
<evidence type="ECO:0000259" key="16">
    <source>
        <dbReference type="Pfam" id="PF13733"/>
    </source>
</evidence>
<name>A0A6P5LUJ6_PHACI</name>
<organism evidence="17 18">
    <name type="scientific">Phascolarctos cinereus</name>
    <name type="common">Koala</name>
    <dbReference type="NCBI Taxonomy" id="38626"/>
    <lineage>
        <taxon>Eukaryota</taxon>
        <taxon>Metazoa</taxon>
        <taxon>Chordata</taxon>
        <taxon>Craniata</taxon>
        <taxon>Vertebrata</taxon>
        <taxon>Euteleostomi</taxon>
        <taxon>Mammalia</taxon>
        <taxon>Metatheria</taxon>
        <taxon>Diprotodontia</taxon>
        <taxon>Phascolarctidae</taxon>
        <taxon>Phascolarctos</taxon>
    </lineage>
</organism>
<dbReference type="PANTHER" id="PTHR19300">
    <property type="entry name" value="BETA-1,4-GALACTOSYLTRANSFERASE"/>
    <property type="match status" value="1"/>
</dbReference>
<dbReference type="SUPFAM" id="SSF53448">
    <property type="entry name" value="Nucleotide-diphospho-sugar transferases"/>
    <property type="match status" value="1"/>
</dbReference>
<keyword evidence="9" id="KW-1133">Transmembrane helix</keyword>
<feature type="region of interest" description="Disordered" evidence="14">
    <location>
        <begin position="40"/>
        <end position="62"/>
    </location>
</feature>
<gene>
    <name evidence="18" type="primary">LOC110220169</name>
</gene>
<comment type="function">
    <text evidence="13">Responsible for the synthesis of complex-type N-linked oligosaccharides in many glycoproteins as well as the carbohydrate moieties of glycolipids.</text>
</comment>
<dbReference type="GO" id="GO:0005975">
    <property type="term" value="P:carbohydrate metabolic process"/>
    <property type="evidence" value="ECO:0007669"/>
    <property type="project" value="InterPro"/>
</dbReference>
<evidence type="ECO:0000256" key="8">
    <source>
        <dbReference type="ARBA" id="ARBA00022968"/>
    </source>
</evidence>
<keyword evidence="10" id="KW-0472">Membrane</keyword>
<keyword evidence="13" id="KW-0333">Golgi apparatus</keyword>
<dbReference type="PRINTS" id="PR02050">
    <property type="entry name" value="B14GALTRFASE"/>
</dbReference>
<evidence type="ECO:0000313" key="17">
    <source>
        <dbReference type="Proteomes" id="UP000515140"/>
    </source>
</evidence>
<evidence type="ECO:0000256" key="13">
    <source>
        <dbReference type="RuleBase" id="RU368121"/>
    </source>
</evidence>
<dbReference type="GeneID" id="110220169"/>
<keyword evidence="11 13" id="KW-0325">Glycoprotein</keyword>
<comment type="cofactor">
    <cofactor evidence="1 13">
        <name>Mn(2+)</name>
        <dbReference type="ChEBI" id="CHEBI:29035"/>
    </cofactor>
</comment>
<evidence type="ECO:0000256" key="14">
    <source>
        <dbReference type="SAM" id="MobiDB-lite"/>
    </source>
</evidence>
<evidence type="ECO:0000256" key="2">
    <source>
        <dbReference type="ARBA" id="ARBA00004323"/>
    </source>
</evidence>
<dbReference type="GO" id="GO:0046872">
    <property type="term" value="F:metal ion binding"/>
    <property type="evidence" value="ECO:0007669"/>
    <property type="project" value="UniProtKB-UniRule"/>
</dbReference>
<keyword evidence="13" id="KW-0479">Metal-binding</keyword>
<keyword evidence="12 13" id="KW-0464">Manganese</keyword>
<comment type="similarity">
    <text evidence="4 13">Belongs to the glycosyltransferase 7 family.</text>
</comment>
<dbReference type="InterPro" id="IPR029044">
    <property type="entry name" value="Nucleotide-diphossugar_trans"/>
</dbReference>
<dbReference type="Pfam" id="PF13733">
    <property type="entry name" value="Glyco_transf_7N"/>
    <property type="match status" value="2"/>
</dbReference>
<evidence type="ECO:0000256" key="9">
    <source>
        <dbReference type="ARBA" id="ARBA00022989"/>
    </source>
</evidence>
<keyword evidence="5 13" id="KW-0328">Glycosyltransferase</keyword>
<evidence type="ECO:0000256" key="3">
    <source>
        <dbReference type="ARBA" id="ARBA00004922"/>
    </source>
</evidence>
<dbReference type="GO" id="GO:0008378">
    <property type="term" value="F:galactosyltransferase activity"/>
    <property type="evidence" value="ECO:0007669"/>
    <property type="project" value="TreeGrafter"/>
</dbReference>
<evidence type="ECO:0000256" key="1">
    <source>
        <dbReference type="ARBA" id="ARBA00001936"/>
    </source>
</evidence>
<evidence type="ECO:0000256" key="11">
    <source>
        <dbReference type="ARBA" id="ARBA00023180"/>
    </source>
</evidence>
<dbReference type="Proteomes" id="UP000515140">
    <property type="component" value="Unplaced"/>
</dbReference>
<dbReference type="InterPro" id="IPR027791">
    <property type="entry name" value="Galactosyl_T_C"/>
</dbReference>
<dbReference type="Gene3D" id="3.90.550.10">
    <property type="entry name" value="Spore Coat Polysaccharide Biosynthesis Protein SpsA, Chain A"/>
    <property type="match status" value="1"/>
</dbReference>
<comment type="subcellular location">
    <subcellularLocation>
        <location evidence="2 13">Golgi apparatus membrane</location>
        <topology evidence="2 13">Single-pass type II membrane protein</topology>
    </subcellularLocation>
</comment>
<dbReference type="GO" id="GO:0032580">
    <property type="term" value="C:Golgi cisterna membrane"/>
    <property type="evidence" value="ECO:0007669"/>
    <property type="project" value="UniProtKB-UniRule"/>
</dbReference>
<dbReference type="UniPathway" id="UPA00378"/>
<evidence type="ECO:0000313" key="18">
    <source>
        <dbReference type="RefSeq" id="XP_020859751.1"/>
    </source>
</evidence>
<protein>
    <recommendedName>
        <fullName evidence="13">Beta-1,4-galactosyltransferase</fullName>
        <shortName evidence="13">Beta-1,4-GalTase</shortName>
        <ecNumber evidence="13">2.4.1.-</ecNumber>
    </recommendedName>
</protein>
<evidence type="ECO:0000256" key="4">
    <source>
        <dbReference type="ARBA" id="ARBA00005735"/>
    </source>
</evidence>
<proteinExistence type="inferred from homology"/>
<evidence type="ECO:0000256" key="12">
    <source>
        <dbReference type="ARBA" id="ARBA00023211"/>
    </source>
</evidence>
<keyword evidence="7" id="KW-0812">Transmembrane</keyword>
<evidence type="ECO:0000259" key="15">
    <source>
        <dbReference type="Pfam" id="PF02709"/>
    </source>
</evidence>
<evidence type="ECO:0000256" key="7">
    <source>
        <dbReference type="ARBA" id="ARBA00022692"/>
    </source>
</evidence>
<comment type="pathway">
    <text evidence="3 13">Protein modification; protein glycosylation.</text>
</comment>
<feature type="domain" description="Galactosyltransferase N-terminal" evidence="16">
    <location>
        <begin position="271"/>
        <end position="320"/>
    </location>
</feature>
<dbReference type="Pfam" id="PF02709">
    <property type="entry name" value="Glyco_transf_7C"/>
    <property type="match status" value="1"/>
</dbReference>
<dbReference type="CDD" id="cd00899">
    <property type="entry name" value="b4GalT"/>
    <property type="match status" value="1"/>
</dbReference>
<keyword evidence="6 13" id="KW-0808">Transferase</keyword>
<dbReference type="PANTHER" id="PTHR19300:SF34">
    <property type="entry name" value="BETA-1,4-GALACTOSYLTRANSFERASE"/>
    <property type="match status" value="1"/>
</dbReference>
<accession>A0A6P5LUJ6</accession>
<dbReference type="InParanoid" id="A0A6P5LUJ6"/>
<keyword evidence="17" id="KW-1185">Reference proteome</keyword>
<feature type="domain" description="Galactosyltransferase C-terminal" evidence="15">
    <location>
        <begin position="325"/>
        <end position="400"/>
    </location>
</feature>